<evidence type="ECO:0000256" key="1">
    <source>
        <dbReference type="ARBA" id="ARBA00004651"/>
    </source>
</evidence>
<dbReference type="InterPro" id="IPR018303">
    <property type="entry name" value="ATPase_P-typ_P_site"/>
</dbReference>
<evidence type="ECO:0000256" key="6">
    <source>
        <dbReference type="ARBA" id="ARBA00022840"/>
    </source>
</evidence>
<dbReference type="PROSITE" id="PS00154">
    <property type="entry name" value="ATPASE_E1_E2"/>
    <property type="match status" value="1"/>
</dbReference>
<feature type="transmembrane region" description="Helical" evidence="11">
    <location>
        <begin position="748"/>
        <end position="767"/>
    </location>
</feature>
<feature type="transmembrane region" description="Helical" evidence="11">
    <location>
        <begin position="721"/>
        <end position="742"/>
    </location>
</feature>
<dbReference type="InterPro" id="IPR036412">
    <property type="entry name" value="HAD-like_sf"/>
</dbReference>
<keyword evidence="8 11" id="KW-1133">Transmembrane helix</keyword>
<dbReference type="FunFam" id="2.70.150.10:FF:000042">
    <property type="entry name" value="Plasma membrane ATPase"/>
    <property type="match status" value="1"/>
</dbReference>
<evidence type="ECO:0000256" key="10">
    <source>
        <dbReference type="ARBA" id="ARBA00049360"/>
    </source>
</evidence>
<dbReference type="GO" id="GO:0005886">
    <property type="term" value="C:plasma membrane"/>
    <property type="evidence" value="ECO:0007669"/>
    <property type="project" value="UniProtKB-SubCell"/>
</dbReference>
<dbReference type="Gene3D" id="1.20.1110.10">
    <property type="entry name" value="Calcium-transporting ATPase, transmembrane domain"/>
    <property type="match status" value="2"/>
</dbReference>
<feature type="transmembrane region" description="Helical" evidence="11">
    <location>
        <begin position="246"/>
        <end position="275"/>
    </location>
</feature>
<comment type="subcellular location">
    <subcellularLocation>
        <location evidence="1">Cell membrane</location>
        <topology evidence="1">Multi-pass membrane protein</topology>
    </subcellularLocation>
</comment>
<feature type="transmembrane region" description="Helical" evidence="11">
    <location>
        <begin position="221"/>
        <end position="240"/>
    </location>
</feature>
<dbReference type="InterPro" id="IPR001757">
    <property type="entry name" value="P_typ_ATPase"/>
</dbReference>
<dbReference type="InterPro" id="IPR023299">
    <property type="entry name" value="ATPase_P-typ_cyto_dom_N"/>
</dbReference>
<feature type="transmembrane region" description="Helical" evidence="11">
    <location>
        <begin position="49"/>
        <end position="78"/>
    </location>
</feature>
<evidence type="ECO:0000256" key="3">
    <source>
        <dbReference type="ARBA" id="ARBA00022553"/>
    </source>
</evidence>
<keyword evidence="6" id="KW-0067">ATP-binding</keyword>
<dbReference type="SFLD" id="SFLDS00003">
    <property type="entry name" value="Haloacid_Dehalogenase"/>
    <property type="match status" value="1"/>
</dbReference>
<evidence type="ECO:0000256" key="4">
    <source>
        <dbReference type="ARBA" id="ARBA00022692"/>
    </source>
</evidence>
<proteinExistence type="inferred from homology"/>
<dbReference type="PRINTS" id="PR00120">
    <property type="entry name" value="HATPASE"/>
</dbReference>
<keyword evidence="5" id="KW-0547">Nucleotide-binding</keyword>
<dbReference type="Gene3D" id="3.40.50.1000">
    <property type="entry name" value="HAD superfamily/HAD-like"/>
    <property type="match status" value="1"/>
</dbReference>
<evidence type="ECO:0000256" key="11">
    <source>
        <dbReference type="SAM" id="Phobius"/>
    </source>
</evidence>
<dbReference type="SUPFAM" id="SSF81653">
    <property type="entry name" value="Calcium ATPase, transduction domain A"/>
    <property type="match status" value="1"/>
</dbReference>
<evidence type="ECO:0000256" key="7">
    <source>
        <dbReference type="ARBA" id="ARBA00022967"/>
    </source>
</evidence>
<keyword evidence="7" id="KW-1278">Translocase</keyword>
<dbReference type="RefSeq" id="WP_091024943.1">
    <property type="nucleotide sequence ID" value="NZ_BKAE01000006.1"/>
</dbReference>
<dbReference type="SMART" id="SM00831">
    <property type="entry name" value="Cation_ATPase_N"/>
    <property type="match status" value="1"/>
</dbReference>
<feature type="transmembrane region" description="Helical" evidence="11">
    <location>
        <begin position="681"/>
        <end position="700"/>
    </location>
</feature>
<dbReference type="InterPro" id="IPR059000">
    <property type="entry name" value="ATPase_P-type_domA"/>
</dbReference>
<reference evidence="13 14" key="1">
    <citation type="submission" date="2016-10" db="EMBL/GenBank/DDBJ databases">
        <authorList>
            <person name="de Groot N.N."/>
        </authorList>
    </citation>
    <scope>NUCLEOTIDE SEQUENCE [LARGE SCALE GENOMIC DNA]</scope>
    <source>
        <strain evidence="13 14">CGMCC 1.11147</strain>
    </source>
</reference>
<protein>
    <submittedName>
        <fullName evidence="13">Ca2+-transporting ATPase</fullName>
    </submittedName>
</protein>
<dbReference type="Pfam" id="PF13246">
    <property type="entry name" value="Cation_ATPase"/>
    <property type="match status" value="1"/>
</dbReference>
<dbReference type="STRING" id="1005944.SAMN05192576_2345"/>
<dbReference type="SFLD" id="SFLDF00027">
    <property type="entry name" value="p-type_atpase"/>
    <property type="match status" value="1"/>
</dbReference>
<dbReference type="SUPFAM" id="SSF81660">
    <property type="entry name" value="Metal cation-transporting ATPase, ATP-binding domain N"/>
    <property type="match status" value="1"/>
</dbReference>
<dbReference type="InterPro" id="IPR008250">
    <property type="entry name" value="ATPase_P-typ_transduc_dom_A_sf"/>
</dbReference>
<dbReference type="Pfam" id="PF00122">
    <property type="entry name" value="E1-E2_ATPase"/>
    <property type="match status" value="1"/>
</dbReference>
<dbReference type="Proteomes" id="UP000199004">
    <property type="component" value="Unassembled WGS sequence"/>
</dbReference>
<evidence type="ECO:0000313" key="13">
    <source>
        <dbReference type="EMBL" id="SDN53847.1"/>
    </source>
</evidence>
<dbReference type="SUPFAM" id="SSF56784">
    <property type="entry name" value="HAD-like"/>
    <property type="match status" value="1"/>
</dbReference>
<evidence type="ECO:0000313" key="14">
    <source>
        <dbReference type="Proteomes" id="UP000199004"/>
    </source>
</evidence>
<dbReference type="GO" id="GO:0005524">
    <property type="term" value="F:ATP binding"/>
    <property type="evidence" value="ECO:0007669"/>
    <property type="project" value="UniProtKB-KW"/>
</dbReference>
<feature type="transmembrane region" description="Helical" evidence="11">
    <location>
        <begin position="648"/>
        <end position="669"/>
    </location>
</feature>
<dbReference type="GO" id="GO:0016887">
    <property type="term" value="F:ATP hydrolysis activity"/>
    <property type="evidence" value="ECO:0007669"/>
    <property type="project" value="InterPro"/>
</dbReference>
<evidence type="ECO:0000256" key="2">
    <source>
        <dbReference type="ARBA" id="ARBA00008804"/>
    </source>
</evidence>
<dbReference type="EMBL" id="FNIC01000003">
    <property type="protein sequence ID" value="SDN53847.1"/>
    <property type="molecule type" value="Genomic_DNA"/>
</dbReference>
<organism evidence="13 14">
    <name type="scientific">Nocardioides szechwanensis</name>
    <dbReference type="NCBI Taxonomy" id="1005944"/>
    <lineage>
        <taxon>Bacteria</taxon>
        <taxon>Bacillati</taxon>
        <taxon>Actinomycetota</taxon>
        <taxon>Actinomycetes</taxon>
        <taxon>Propionibacteriales</taxon>
        <taxon>Nocardioidaceae</taxon>
        <taxon>Nocardioides</taxon>
    </lineage>
</organism>
<name>A0A1H0C7K3_9ACTN</name>
<dbReference type="InterPro" id="IPR023298">
    <property type="entry name" value="ATPase_P-typ_TM_dom_sf"/>
</dbReference>
<dbReference type="InterPro" id="IPR023214">
    <property type="entry name" value="HAD_sf"/>
</dbReference>
<gene>
    <name evidence="13" type="ORF">SAMN05192576_2345</name>
</gene>
<dbReference type="InterPro" id="IPR044492">
    <property type="entry name" value="P_typ_ATPase_HD_dom"/>
</dbReference>
<keyword evidence="3" id="KW-0597">Phosphoprotein</keyword>
<sequence>MTTETPVASWGLSSAEAAERLAEVGANRAPRPKPRSPLSRVVDQLRDPMILLLLAAGVIVVLLGDLADAGIIAAVIVLNTTIGVVQEVRAANAIASLDRLSAPHATVLRDGEPVRLDSADVVPGDVVRLEAGDIVPADGTLLESAALQVDESAMTGESVPVARGEGEELLSGTVVTRGRGWAEISRTGADSGLGRIATAIASVGARPTPLQQRLSRLSQQLVVLTLALAALVFGLGLARGEDAAEMLILAVSLAVAAIPESLPAVVSVALAMGAFRMAKQAALVRWLPAVETLGSVTVLASDKTGTLTEGRMVVQHLWTPAGSWEVTGHGYGTAGDVVGPDERGSLTPLLSDAVLCNDARLSAPQDDTWGIVGDPMEAALLIAAAKYDDALAADAGDWQRVEEVPFDATLQRMVTVHRRADTWLTICKGAPEVVLELVQDQQVAEQAREATRQLAEQGFRVLAIADSRGATRPATELLESGLEGELVLRGLAAISDPPRADAAHVVAACAAAGIHTVLITGDHPATARAIASELGIGVDAEVADGDMVLRGEHVDRVDRIGVYARTRPEQKVDIVSAWQDRGDVVAMTGDGVNDAPALRRADIGIAMGARGTEVARQAADLVLADDNLRTVVTAVGEGRRIYANIRMFLRYGLAGGLAEVAVILVGPFLGMPVPLGPGQILWINMLTHGVPGVAFGGEPMDPAVMRRPSPPPQKSVLGQGLFRQILVAGALITLVSLVAGLLAPESRVQTWVFLTLGLAQLGVGLAIRSPRSGLAWRSRGLEVAIAVAAGLQVLAVTWSPLRELLGTHPVPLPDAAALLALSAVPGVVLVVQRWAAASKVPAR</sequence>
<dbReference type="SFLD" id="SFLDG00002">
    <property type="entry name" value="C1.7:_P-type_atpase_like"/>
    <property type="match status" value="1"/>
</dbReference>
<dbReference type="InterPro" id="IPR004014">
    <property type="entry name" value="ATPase_P-typ_cation-transptr_N"/>
</dbReference>
<evidence type="ECO:0000256" key="5">
    <source>
        <dbReference type="ARBA" id="ARBA00022741"/>
    </source>
</evidence>
<dbReference type="Gene3D" id="2.70.150.10">
    <property type="entry name" value="Calcium-transporting ATPase, cytoplasmic transduction domain A"/>
    <property type="match status" value="1"/>
</dbReference>
<accession>A0A1H0C7K3</accession>
<keyword evidence="14" id="KW-1185">Reference proteome</keyword>
<keyword evidence="9 11" id="KW-0472">Membrane</keyword>
<evidence type="ECO:0000259" key="12">
    <source>
        <dbReference type="SMART" id="SM00831"/>
    </source>
</evidence>
<feature type="domain" description="Cation-transporting P-type ATPase N-terminal" evidence="12">
    <location>
        <begin position="1"/>
        <end position="65"/>
    </location>
</feature>
<dbReference type="PANTHER" id="PTHR42861">
    <property type="entry name" value="CALCIUM-TRANSPORTING ATPASE"/>
    <property type="match status" value="1"/>
</dbReference>
<keyword evidence="4 11" id="KW-0812">Transmembrane</keyword>
<feature type="transmembrane region" description="Helical" evidence="11">
    <location>
        <begin position="818"/>
        <end position="836"/>
    </location>
</feature>
<dbReference type="NCBIfam" id="TIGR01494">
    <property type="entry name" value="ATPase_P-type"/>
    <property type="match status" value="2"/>
</dbReference>
<dbReference type="Pfam" id="PF00689">
    <property type="entry name" value="Cation_ATPase_C"/>
    <property type="match status" value="1"/>
</dbReference>
<evidence type="ECO:0000256" key="9">
    <source>
        <dbReference type="ARBA" id="ARBA00023136"/>
    </source>
</evidence>
<feature type="transmembrane region" description="Helical" evidence="11">
    <location>
        <begin position="779"/>
        <end position="798"/>
    </location>
</feature>
<comment type="catalytic activity">
    <reaction evidence="10">
        <text>ATP + H2O = ADP + phosphate + H(+)</text>
        <dbReference type="Rhea" id="RHEA:13065"/>
        <dbReference type="ChEBI" id="CHEBI:15377"/>
        <dbReference type="ChEBI" id="CHEBI:15378"/>
        <dbReference type="ChEBI" id="CHEBI:30616"/>
        <dbReference type="ChEBI" id="CHEBI:43474"/>
        <dbReference type="ChEBI" id="CHEBI:456216"/>
    </reaction>
</comment>
<dbReference type="Pfam" id="PF00690">
    <property type="entry name" value="Cation_ATPase_N"/>
    <property type="match status" value="1"/>
</dbReference>
<dbReference type="PRINTS" id="PR00119">
    <property type="entry name" value="CATATPASE"/>
</dbReference>
<comment type="similarity">
    <text evidence="2">Belongs to the cation transport ATPase (P-type) (TC 3.A.3) family. Type IIIA subfamily.</text>
</comment>
<dbReference type="OrthoDB" id="9814270at2"/>
<dbReference type="InterPro" id="IPR006068">
    <property type="entry name" value="ATPase_P-typ_cation-transptr_C"/>
</dbReference>
<dbReference type="AlphaFoldDB" id="A0A1H0C7K3"/>
<evidence type="ECO:0000256" key="8">
    <source>
        <dbReference type="ARBA" id="ARBA00022989"/>
    </source>
</evidence>
<dbReference type="Gene3D" id="3.40.1110.10">
    <property type="entry name" value="Calcium-transporting ATPase, cytoplasmic domain N"/>
    <property type="match status" value="1"/>
</dbReference>
<dbReference type="SUPFAM" id="SSF81665">
    <property type="entry name" value="Calcium ATPase, transmembrane domain M"/>
    <property type="match status" value="1"/>
</dbReference>